<organism evidence="9">
    <name type="scientific">Mytilinidion resinicola</name>
    <dbReference type="NCBI Taxonomy" id="574789"/>
    <lineage>
        <taxon>Eukaryota</taxon>
        <taxon>Fungi</taxon>
        <taxon>Dikarya</taxon>
        <taxon>Ascomycota</taxon>
        <taxon>Pezizomycotina</taxon>
        <taxon>Dothideomycetes</taxon>
        <taxon>Pleosporomycetidae</taxon>
        <taxon>Mytilinidiales</taxon>
        <taxon>Mytilinidiaceae</taxon>
        <taxon>Mytilinidion</taxon>
    </lineage>
</organism>
<keyword evidence="3 6" id="KW-0378">Hydrolase</keyword>
<evidence type="ECO:0000256" key="6">
    <source>
        <dbReference type="RuleBase" id="RU003983"/>
    </source>
</evidence>
<dbReference type="Pfam" id="PF01435">
    <property type="entry name" value="Peptidase_M48"/>
    <property type="match status" value="1"/>
</dbReference>
<dbReference type="AlphaFoldDB" id="A0A6A6YBN5"/>
<keyword evidence="5 6" id="KW-0482">Metalloprotease</keyword>
<protein>
    <submittedName>
        <fullName evidence="9 11">Peptidase family M48</fullName>
    </submittedName>
</protein>
<evidence type="ECO:0000313" key="10">
    <source>
        <dbReference type="Proteomes" id="UP000504636"/>
    </source>
</evidence>
<dbReference type="OrthoDB" id="7464992at2759"/>
<feature type="domain" description="Peptidase M48" evidence="8">
    <location>
        <begin position="219"/>
        <end position="393"/>
    </location>
</feature>
<evidence type="ECO:0000256" key="7">
    <source>
        <dbReference type="SAM" id="MobiDB-lite"/>
    </source>
</evidence>
<dbReference type="PANTHER" id="PTHR22726">
    <property type="entry name" value="METALLOENDOPEPTIDASE OMA1"/>
    <property type="match status" value="1"/>
</dbReference>
<dbReference type="GO" id="GO:0034982">
    <property type="term" value="P:mitochondrial protein processing"/>
    <property type="evidence" value="ECO:0007669"/>
    <property type="project" value="TreeGrafter"/>
</dbReference>
<name>A0A6A6YBN5_9PEZI</name>
<dbReference type="GO" id="GO:0005743">
    <property type="term" value="C:mitochondrial inner membrane"/>
    <property type="evidence" value="ECO:0007669"/>
    <property type="project" value="TreeGrafter"/>
</dbReference>
<dbReference type="EMBL" id="MU003707">
    <property type="protein sequence ID" value="KAF2806222.1"/>
    <property type="molecule type" value="Genomic_DNA"/>
</dbReference>
<reference evidence="11" key="2">
    <citation type="submission" date="2020-04" db="EMBL/GenBank/DDBJ databases">
        <authorList>
            <consortium name="NCBI Genome Project"/>
        </authorList>
    </citation>
    <scope>NUCLEOTIDE SEQUENCE</scope>
    <source>
        <strain evidence="11">CBS 304.34</strain>
    </source>
</reference>
<dbReference type="InterPro" id="IPR051156">
    <property type="entry name" value="Mito/Outer_Membr_Metalloprot"/>
</dbReference>
<evidence type="ECO:0000256" key="3">
    <source>
        <dbReference type="ARBA" id="ARBA00022801"/>
    </source>
</evidence>
<keyword evidence="10" id="KW-1185">Reference proteome</keyword>
<comment type="cofactor">
    <cofactor evidence="6">
        <name>Zn(2+)</name>
        <dbReference type="ChEBI" id="CHEBI:29105"/>
    </cofactor>
    <text evidence="6">Binds 1 zinc ion per subunit.</text>
</comment>
<dbReference type="GeneID" id="54466713"/>
<keyword evidence="1 6" id="KW-0645">Protease</keyword>
<keyword evidence="2" id="KW-0479">Metal-binding</keyword>
<dbReference type="Proteomes" id="UP000504636">
    <property type="component" value="Unplaced"/>
</dbReference>
<dbReference type="CDD" id="cd07331">
    <property type="entry name" value="M48C_Oma1_like"/>
    <property type="match status" value="1"/>
</dbReference>
<proteinExistence type="inferred from homology"/>
<gene>
    <name evidence="9 11" type="ORF">BDZ99DRAFT_523689</name>
</gene>
<evidence type="ECO:0000313" key="11">
    <source>
        <dbReference type="RefSeq" id="XP_033573186.1"/>
    </source>
</evidence>
<dbReference type="GO" id="GO:0006515">
    <property type="term" value="P:protein quality control for misfolded or incompletely synthesized proteins"/>
    <property type="evidence" value="ECO:0007669"/>
    <property type="project" value="TreeGrafter"/>
</dbReference>
<dbReference type="InterPro" id="IPR001915">
    <property type="entry name" value="Peptidase_M48"/>
</dbReference>
<feature type="compositionally biased region" description="Low complexity" evidence="7">
    <location>
        <begin position="122"/>
        <end position="136"/>
    </location>
</feature>
<dbReference type="RefSeq" id="XP_033573186.1">
    <property type="nucleotide sequence ID" value="XM_033725820.1"/>
</dbReference>
<dbReference type="GO" id="GO:0046872">
    <property type="term" value="F:metal ion binding"/>
    <property type="evidence" value="ECO:0007669"/>
    <property type="project" value="UniProtKB-KW"/>
</dbReference>
<evidence type="ECO:0000256" key="2">
    <source>
        <dbReference type="ARBA" id="ARBA00022723"/>
    </source>
</evidence>
<evidence type="ECO:0000256" key="5">
    <source>
        <dbReference type="ARBA" id="ARBA00023049"/>
    </source>
</evidence>
<reference evidence="11" key="3">
    <citation type="submission" date="2025-04" db="UniProtKB">
        <authorList>
            <consortium name="RefSeq"/>
        </authorList>
    </citation>
    <scope>IDENTIFICATION</scope>
    <source>
        <strain evidence="11">CBS 304.34</strain>
    </source>
</reference>
<keyword evidence="4 6" id="KW-0862">Zinc</keyword>
<sequence length="425" mass="48071">MVFGLRAHSKEVDLGKWFGHGSNRNGTSKEVAQAMRHKVWLCLNIKPSRHHPNYQNFPLNLNLTHRPVNTEPVGPLYHIPESSSTTNLTMSRPSFSRGLWSKLRTPPNIPPYRSTPHPTSARSYRPQRPSRPQYQRFQGSSGNIWQRWAARPTFYREVGGLTTVAGGFYVFNLETVPVSGRRRFNCISAEWEKSQGEAGYQQIMREYKGRVLPEWHPATQQVRRVLERLVPQSGLEGEEWEVHVIQSEEVNAFVIPGGKVFVFSGILPICGDDDGVAAVLGHEIAHNVAHHTAERMSQALPLFLINIIMAYSIGVPEGISRLITDLVVARPGGRKQEAEADYIGLLMMAQSCYNPEAAVRLWQRMAQAQKGEPPQFLSTHPSNHNRQEKIQEWLPQAREKQDLSDCHATTSYAKDFRRALSSAGW</sequence>
<feature type="region of interest" description="Disordered" evidence="7">
    <location>
        <begin position="102"/>
        <end position="137"/>
    </location>
</feature>
<evidence type="ECO:0000256" key="1">
    <source>
        <dbReference type="ARBA" id="ARBA00022670"/>
    </source>
</evidence>
<dbReference type="Gene3D" id="3.30.2010.10">
    <property type="entry name" value="Metalloproteases ('zincins'), catalytic domain"/>
    <property type="match status" value="1"/>
</dbReference>
<accession>A0A6A6YBN5</accession>
<reference evidence="9 11" key="1">
    <citation type="journal article" date="2020" name="Stud. Mycol.">
        <title>101 Dothideomycetes genomes: a test case for predicting lifestyles and emergence of pathogens.</title>
        <authorList>
            <person name="Haridas S."/>
            <person name="Albert R."/>
            <person name="Binder M."/>
            <person name="Bloem J."/>
            <person name="Labutti K."/>
            <person name="Salamov A."/>
            <person name="Andreopoulos B."/>
            <person name="Baker S."/>
            <person name="Barry K."/>
            <person name="Bills G."/>
            <person name="Bluhm B."/>
            <person name="Cannon C."/>
            <person name="Castanera R."/>
            <person name="Culley D."/>
            <person name="Daum C."/>
            <person name="Ezra D."/>
            <person name="Gonzalez J."/>
            <person name="Henrissat B."/>
            <person name="Kuo A."/>
            <person name="Liang C."/>
            <person name="Lipzen A."/>
            <person name="Lutzoni F."/>
            <person name="Magnuson J."/>
            <person name="Mondo S."/>
            <person name="Nolan M."/>
            <person name="Ohm R."/>
            <person name="Pangilinan J."/>
            <person name="Park H.-J."/>
            <person name="Ramirez L."/>
            <person name="Alfaro M."/>
            <person name="Sun H."/>
            <person name="Tritt A."/>
            <person name="Yoshinaga Y."/>
            <person name="Zwiers L.-H."/>
            <person name="Turgeon B."/>
            <person name="Goodwin S."/>
            <person name="Spatafora J."/>
            <person name="Crous P."/>
            <person name="Grigoriev I."/>
        </authorList>
    </citation>
    <scope>NUCLEOTIDE SEQUENCE</scope>
    <source>
        <strain evidence="9 11">CBS 304.34</strain>
    </source>
</reference>
<evidence type="ECO:0000259" key="8">
    <source>
        <dbReference type="Pfam" id="PF01435"/>
    </source>
</evidence>
<comment type="similarity">
    <text evidence="6">Belongs to the peptidase M48 family.</text>
</comment>
<dbReference type="PANTHER" id="PTHR22726:SF1">
    <property type="entry name" value="METALLOENDOPEPTIDASE OMA1, MITOCHONDRIAL"/>
    <property type="match status" value="1"/>
</dbReference>
<dbReference type="GO" id="GO:0004222">
    <property type="term" value="F:metalloendopeptidase activity"/>
    <property type="evidence" value="ECO:0007669"/>
    <property type="project" value="InterPro"/>
</dbReference>
<evidence type="ECO:0000313" key="9">
    <source>
        <dbReference type="EMBL" id="KAF2806222.1"/>
    </source>
</evidence>
<evidence type="ECO:0000256" key="4">
    <source>
        <dbReference type="ARBA" id="ARBA00022833"/>
    </source>
</evidence>